<dbReference type="InterPro" id="IPR018257">
    <property type="entry name" value="Ribosomal_bL19_CS"/>
</dbReference>
<dbReference type="Gene3D" id="2.30.30.790">
    <property type="match status" value="1"/>
</dbReference>
<name>A0A2G9YS99_9BACT</name>
<dbReference type="PRINTS" id="PR00061">
    <property type="entry name" value="RIBOSOMALL19"/>
</dbReference>
<gene>
    <name evidence="5 7" type="primary">rplS</name>
    <name evidence="7" type="ORF">COX38_02500</name>
</gene>
<evidence type="ECO:0000313" key="8">
    <source>
        <dbReference type="Proteomes" id="UP000229054"/>
    </source>
</evidence>
<evidence type="ECO:0000313" key="7">
    <source>
        <dbReference type="EMBL" id="PIP22098.1"/>
    </source>
</evidence>
<sequence length="128" mass="14471">MSTKIENFVKTQLKTDLPDIWPGDTVRVYQKTPATAKMAQAGKKEKRGEKAQVFEGLVIAKKHGKGITSTITVRKEVLGVGVERIFPLHSPTIEKIEVIKKGRVRRAKLYYLRRTKGKKAKLKQVEAE</sequence>
<evidence type="ECO:0000256" key="5">
    <source>
        <dbReference type="HAMAP-Rule" id="MF_00402"/>
    </source>
</evidence>
<keyword evidence="3 5" id="KW-0687">Ribonucleoprotein</keyword>
<evidence type="ECO:0000256" key="6">
    <source>
        <dbReference type="RuleBase" id="RU000559"/>
    </source>
</evidence>
<dbReference type="GO" id="GO:0003735">
    <property type="term" value="F:structural constituent of ribosome"/>
    <property type="evidence" value="ECO:0007669"/>
    <property type="project" value="InterPro"/>
</dbReference>
<organism evidence="7 8">
    <name type="scientific">Candidatus Nealsonbacteria bacterium CG23_combo_of_CG06-09_8_20_14_all_39_25</name>
    <dbReference type="NCBI Taxonomy" id="1974723"/>
    <lineage>
        <taxon>Bacteria</taxon>
        <taxon>Candidatus Nealsoniibacteriota</taxon>
    </lineage>
</organism>
<evidence type="ECO:0000256" key="4">
    <source>
        <dbReference type="ARBA" id="ARBA00035171"/>
    </source>
</evidence>
<dbReference type="AlphaFoldDB" id="A0A2G9YS99"/>
<dbReference type="Pfam" id="PF01245">
    <property type="entry name" value="Ribosomal_L19"/>
    <property type="match status" value="1"/>
</dbReference>
<comment type="caution">
    <text evidence="7">The sequence shown here is derived from an EMBL/GenBank/DDBJ whole genome shotgun (WGS) entry which is preliminary data.</text>
</comment>
<dbReference type="InterPro" id="IPR001857">
    <property type="entry name" value="Ribosomal_bL19"/>
</dbReference>
<dbReference type="PANTHER" id="PTHR15680">
    <property type="entry name" value="RIBOSOMAL PROTEIN L19"/>
    <property type="match status" value="1"/>
</dbReference>
<accession>A0A2G9YS99</accession>
<comment type="similarity">
    <text evidence="1 5 6">Belongs to the bacterial ribosomal protein bL19 family.</text>
</comment>
<proteinExistence type="inferred from homology"/>
<evidence type="ECO:0000256" key="1">
    <source>
        <dbReference type="ARBA" id="ARBA00005781"/>
    </source>
</evidence>
<reference evidence="7 8" key="1">
    <citation type="submission" date="2017-09" db="EMBL/GenBank/DDBJ databases">
        <title>Depth-based differentiation of microbial function through sediment-hosted aquifers and enrichment of novel symbionts in the deep terrestrial subsurface.</title>
        <authorList>
            <person name="Probst A.J."/>
            <person name="Ladd B."/>
            <person name="Jarett J.K."/>
            <person name="Geller-Mcgrath D.E."/>
            <person name="Sieber C.M."/>
            <person name="Emerson J.B."/>
            <person name="Anantharaman K."/>
            <person name="Thomas B.C."/>
            <person name="Malmstrom R."/>
            <person name="Stieglmeier M."/>
            <person name="Klingl A."/>
            <person name="Woyke T."/>
            <person name="Ryan C.M."/>
            <person name="Banfield J.F."/>
        </authorList>
    </citation>
    <scope>NUCLEOTIDE SEQUENCE [LARGE SCALE GENOMIC DNA]</scope>
    <source>
        <strain evidence="7">CG23_combo_of_CG06-09_8_20_14_all_39_25</strain>
    </source>
</reference>
<dbReference type="EMBL" id="PCRN01000084">
    <property type="protein sequence ID" value="PIP22098.1"/>
    <property type="molecule type" value="Genomic_DNA"/>
</dbReference>
<dbReference type="Proteomes" id="UP000229054">
    <property type="component" value="Unassembled WGS sequence"/>
</dbReference>
<comment type="function">
    <text evidence="5 6">This protein is located at the 30S-50S ribosomal subunit interface and may play a role in the structure and function of the aminoacyl-tRNA binding site.</text>
</comment>
<keyword evidence="2 5" id="KW-0689">Ribosomal protein</keyword>
<dbReference type="PIRSF" id="PIRSF002191">
    <property type="entry name" value="Ribosomal_L19"/>
    <property type="match status" value="1"/>
</dbReference>
<dbReference type="InterPro" id="IPR038657">
    <property type="entry name" value="Ribosomal_bL19_sf"/>
</dbReference>
<dbReference type="SUPFAM" id="SSF50104">
    <property type="entry name" value="Translation proteins SH3-like domain"/>
    <property type="match status" value="1"/>
</dbReference>
<dbReference type="GO" id="GO:0022625">
    <property type="term" value="C:cytosolic large ribosomal subunit"/>
    <property type="evidence" value="ECO:0007669"/>
    <property type="project" value="TreeGrafter"/>
</dbReference>
<dbReference type="InterPro" id="IPR008991">
    <property type="entry name" value="Translation_prot_SH3-like_sf"/>
</dbReference>
<evidence type="ECO:0000256" key="2">
    <source>
        <dbReference type="ARBA" id="ARBA00022980"/>
    </source>
</evidence>
<dbReference type="NCBIfam" id="TIGR01024">
    <property type="entry name" value="rplS_bact"/>
    <property type="match status" value="1"/>
</dbReference>
<dbReference type="PANTHER" id="PTHR15680:SF9">
    <property type="entry name" value="LARGE RIBOSOMAL SUBUNIT PROTEIN BL19M"/>
    <property type="match status" value="1"/>
</dbReference>
<evidence type="ECO:0000256" key="3">
    <source>
        <dbReference type="ARBA" id="ARBA00023274"/>
    </source>
</evidence>
<protein>
    <recommendedName>
        <fullName evidence="4 5">Large ribosomal subunit protein bL19</fullName>
    </recommendedName>
</protein>
<dbReference type="HAMAP" id="MF_00402">
    <property type="entry name" value="Ribosomal_bL19"/>
    <property type="match status" value="1"/>
</dbReference>
<dbReference type="PROSITE" id="PS01015">
    <property type="entry name" value="RIBOSOMAL_L19"/>
    <property type="match status" value="1"/>
</dbReference>
<dbReference type="GO" id="GO:0006412">
    <property type="term" value="P:translation"/>
    <property type="evidence" value="ECO:0007669"/>
    <property type="project" value="UniProtKB-UniRule"/>
</dbReference>